<dbReference type="EMBL" id="VLKT01000046">
    <property type="protein sequence ID" value="TWI26856.1"/>
    <property type="molecule type" value="Genomic_DNA"/>
</dbReference>
<accession>A0A562N411</accession>
<comment type="caution">
    <text evidence="2">The sequence shown here is derived from an EMBL/GenBank/DDBJ whole genome shotgun (WGS) entry which is preliminary data.</text>
</comment>
<proteinExistence type="predicted"/>
<keyword evidence="3" id="KW-1185">Reference proteome</keyword>
<organism evidence="2 3">
    <name type="scientific">Mesorhizobium tianshanense</name>
    <dbReference type="NCBI Taxonomy" id="39844"/>
    <lineage>
        <taxon>Bacteria</taxon>
        <taxon>Pseudomonadati</taxon>
        <taxon>Pseudomonadota</taxon>
        <taxon>Alphaproteobacteria</taxon>
        <taxon>Hyphomicrobiales</taxon>
        <taxon>Phyllobacteriaceae</taxon>
        <taxon>Mesorhizobium</taxon>
    </lineage>
</organism>
<name>A0A562N411_9HYPH</name>
<sequence length="210" mass="23264">MWRQGSWWRMSSVGLPCVPLAAWLHPSLGWTKSCRSGPSAAEPHERAAHALTTMLRIPDDHARHLAAVRCRKGLGAGAFGNRLEVVFPRFGQQPPAQVELGSAMRCDRPPCRSTGNWRWRGGGCSGRDRPIPALEHRKAAWRRRPIPGCGVGEQAGEGIRLCQVGEIAKEAQPPATMGRSQLLQKEPAKQERQRSSGLVVRRMRLFETLV</sequence>
<evidence type="ECO:0000313" key="2">
    <source>
        <dbReference type="EMBL" id="TWI26856.1"/>
    </source>
</evidence>
<evidence type="ECO:0000313" key="3">
    <source>
        <dbReference type="Proteomes" id="UP000317122"/>
    </source>
</evidence>
<reference evidence="2 3" key="1">
    <citation type="journal article" date="2015" name="Stand. Genomic Sci.">
        <title>Genomic Encyclopedia of Bacterial and Archaeal Type Strains, Phase III: the genomes of soil and plant-associated and newly described type strains.</title>
        <authorList>
            <person name="Whitman W.B."/>
            <person name="Woyke T."/>
            <person name="Klenk H.P."/>
            <person name="Zhou Y."/>
            <person name="Lilburn T.G."/>
            <person name="Beck B.J."/>
            <person name="De Vos P."/>
            <person name="Vandamme P."/>
            <person name="Eisen J.A."/>
            <person name="Garrity G."/>
            <person name="Hugenholtz P."/>
            <person name="Kyrpides N.C."/>
        </authorList>
    </citation>
    <scope>NUCLEOTIDE SEQUENCE [LARGE SCALE GENOMIC DNA]</scope>
    <source>
        <strain evidence="2 3">CGMCC 1.2546</strain>
    </source>
</reference>
<gene>
    <name evidence="2" type="ORF">IQ26_05812</name>
</gene>
<dbReference type="AlphaFoldDB" id="A0A562N411"/>
<feature type="region of interest" description="Disordered" evidence="1">
    <location>
        <begin position="172"/>
        <end position="196"/>
    </location>
</feature>
<evidence type="ECO:0000256" key="1">
    <source>
        <dbReference type="SAM" id="MobiDB-lite"/>
    </source>
</evidence>
<protein>
    <submittedName>
        <fullName evidence="2">Uncharacterized protein</fullName>
    </submittedName>
</protein>
<dbReference type="Proteomes" id="UP000317122">
    <property type="component" value="Unassembled WGS sequence"/>
</dbReference>